<gene>
    <name evidence="2" type="ORF">CVS29_11400</name>
</gene>
<sequence length="74" mass="8268">MVFGRRRGRWPSGIAAVFTLAAFFNGLSFADYGEDFSSLIMASCWLIAVALVVFSLARTRPQPAIDPRRKRHHG</sequence>
<reference evidence="2 3" key="1">
    <citation type="submission" date="2018-05" db="EMBL/GenBank/DDBJ databases">
        <title>Genetic diversity of glacier-inhabiting Cryobacterium bacteria in China and description of Cryobacterium mengkeensis sp. nov. and Arthrobacter glacialis sp. nov.</title>
        <authorList>
            <person name="Liu Q."/>
            <person name="Xin Y.-H."/>
        </authorList>
    </citation>
    <scope>NUCLEOTIDE SEQUENCE [LARGE SCALE GENOMIC DNA]</scope>
    <source>
        <strain evidence="2 3">GP3</strain>
    </source>
</reference>
<evidence type="ECO:0000313" key="3">
    <source>
        <dbReference type="Proteomes" id="UP000246303"/>
    </source>
</evidence>
<dbReference type="Proteomes" id="UP000246303">
    <property type="component" value="Unassembled WGS sequence"/>
</dbReference>
<name>A0A2V3DSZ3_9MICC</name>
<evidence type="ECO:0000313" key="2">
    <source>
        <dbReference type="EMBL" id="PXA65264.1"/>
    </source>
</evidence>
<feature type="transmembrane region" description="Helical" evidence="1">
    <location>
        <begin position="40"/>
        <end position="59"/>
    </location>
</feature>
<proteinExistence type="predicted"/>
<evidence type="ECO:0000256" key="1">
    <source>
        <dbReference type="SAM" id="Phobius"/>
    </source>
</evidence>
<keyword evidence="1" id="KW-0812">Transmembrane</keyword>
<comment type="caution">
    <text evidence="2">The sequence shown here is derived from an EMBL/GenBank/DDBJ whole genome shotgun (WGS) entry which is preliminary data.</text>
</comment>
<dbReference type="AlphaFoldDB" id="A0A2V3DSZ3"/>
<protein>
    <submittedName>
        <fullName evidence="2">Uncharacterized protein</fullName>
    </submittedName>
</protein>
<keyword evidence="1" id="KW-0472">Membrane</keyword>
<dbReference type="EMBL" id="QHLZ01000006">
    <property type="protein sequence ID" value="PXA65264.1"/>
    <property type="molecule type" value="Genomic_DNA"/>
</dbReference>
<keyword evidence="3" id="KW-1185">Reference proteome</keyword>
<accession>A0A2V3DSZ3</accession>
<keyword evidence="1" id="KW-1133">Transmembrane helix</keyword>
<organism evidence="2 3">
    <name type="scientific">Arthrobacter psychrochitiniphilus</name>
    <dbReference type="NCBI Taxonomy" id="291045"/>
    <lineage>
        <taxon>Bacteria</taxon>
        <taxon>Bacillati</taxon>
        <taxon>Actinomycetota</taxon>
        <taxon>Actinomycetes</taxon>
        <taxon>Micrococcales</taxon>
        <taxon>Micrococcaceae</taxon>
        <taxon>Arthrobacter</taxon>
    </lineage>
</organism>